<comment type="caution">
    <text evidence="2">The sequence shown here is derived from an EMBL/GenBank/DDBJ whole genome shotgun (WGS) entry which is preliminary data.</text>
</comment>
<evidence type="ECO:0000256" key="1">
    <source>
        <dbReference type="SAM" id="Phobius"/>
    </source>
</evidence>
<keyword evidence="1" id="KW-0812">Transmembrane</keyword>
<gene>
    <name evidence="2" type="ORF">LCGC14_0659280</name>
</gene>
<name>A0A0F9RE13_9ZZZZ</name>
<evidence type="ECO:0000313" key="2">
    <source>
        <dbReference type="EMBL" id="KKN47807.1"/>
    </source>
</evidence>
<reference evidence="2" key="1">
    <citation type="journal article" date="2015" name="Nature">
        <title>Complex archaea that bridge the gap between prokaryotes and eukaryotes.</title>
        <authorList>
            <person name="Spang A."/>
            <person name="Saw J.H."/>
            <person name="Jorgensen S.L."/>
            <person name="Zaremba-Niedzwiedzka K."/>
            <person name="Martijn J."/>
            <person name="Lind A.E."/>
            <person name="van Eijk R."/>
            <person name="Schleper C."/>
            <person name="Guy L."/>
            <person name="Ettema T.J."/>
        </authorList>
    </citation>
    <scope>NUCLEOTIDE SEQUENCE</scope>
</reference>
<feature type="transmembrane region" description="Helical" evidence="1">
    <location>
        <begin position="7"/>
        <end position="29"/>
    </location>
</feature>
<organism evidence="2">
    <name type="scientific">marine sediment metagenome</name>
    <dbReference type="NCBI Taxonomy" id="412755"/>
    <lineage>
        <taxon>unclassified sequences</taxon>
        <taxon>metagenomes</taxon>
        <taxon>ecological metagenomes</taxon>
    </lineage>
</organism>
<accession>A0A0F9RE13</accession>
<dbReference type="EMBL" id="LAZR01001256">
    <property type="protein sequence ID" value="KKN47807.1"/>
    <property type="molecule type" value="Genomic_DNA"/>
</dbReference>
<feature type="transmembrane region" description="Helical" evidence="1">
    <location>
        <begin position="49"/>
        <end position="67"/>
    </location>
</feature>
<sequence>MRTIEKVIIIPAVIVFITAVGAGIFDAYIQNFGKGIDVFLELGKHSTNALIAVIALMTTVATSLNYIKGKSYRGTGKTWKLGRRKKRGK</sequence>
<protein>
    <submittedName>
        <fullName evidence="2">Uncharacterized protein</fullName>
    </submittedName>
</protein>
<dbReference type="AlphaFoldDB" id="A0A0F9RE13"/>
<keyword evidence="1" id="KW-1133">Transmembrane helix</keyword>
<proteinExistence type="predicted"/>
<keyword evidence="1" id="KW-0472">Membrane</keyword>